<feature type="transmembrane region" description="Helical" evidence="6">
    <location>
        <begin position="178"/>
        <end position="199"/>
    </location>
</feature>
<protein>
    <submittedName>
        <fullName evidence="7">Uncharacterized protein</fullName>
    </submittedName>
</protein>
<feature type="region of interest" description="Disordered" evidence="5">
    <location>
        <begin position="1"/>
        <end position="174"/>
    </location>
</feature>
<reference evidence="7 8" key="1">
    <citation type="journal article" date="2019" name="Nat. Ecol. Evol.">
        <title>Megaphylogeny resolves global patterns of mushroom evolution.</title>
        <authorList>
            <person name="Varga T."/>
            <person name="Krizsan K."/>
            <person name="Foldi C."/>
            <person name="Dima B."/>
            <person name="Sanchez-Garcia M."/>
            <person name="Sanchez-Ramirez S."/>
            <person name="Szollosi G.J."/>
            <person name="Szarkandi J.G."/>
            <person name="Papp V."/>
            <person name="Albert L."/>
            <person name="Andreopoulos W."/>
            <person name="Angelini C."/>
            <person name="Antonin V."/>
            <person name="Barry K.W."/>
            <person name="Bougher N.L."/>
            <person name="Buchanan P."/>
            <person name="Buyck B."/>
            <person name="Bense V."/>
            <person name="Catcheside P."/>
            <person name="Chovatia M."/>
            <person name="Cooper J."/>
            <person name="Damon W."/>
            <person name="Desjardin D."/>
            <person name="Finy P."/>
            <person name="Geml J."/>
            <person name="Haridas S."/>
            <person name="Hughes K."/>
            <person name="Justo A."/>
            <person name="Karasinski D."/>
            <person name="Kautmanova I."/>
            <person name="Kiss B."/>
            <person name="Kocsube S."/>
            <person name="Kotiranta H."/>
            <person name="LaButti K.M."/>
            <person name="Lechner B.E."/>
            <person name="Liimatainen K."/>
            <person name="Lipzen A."/>
            <person name="Lukacs Z."/>
            <person name="Mihaltcheva S."/>
            <person name="Morgado L.N."/>
            <person name="Niskanen T."/>
            <person name="Noordeloos M.E."/>
            <person name="Ohm R.A."/>
            <person name="Ortiz-Santana B."/>
            <person name="Ovrebo C."/>
            <person name="Racz N."/>
            <person name="Riley R."/>
            <person name="Savchenko A."/>
            <person name="Shiryaev A."/>
            <person name="Soop K."/>
            <person name="Spirin V."/>
            <person name="Szebenyi C."/>
            <person name="Tomsovsky M."/>
            <person name="Tulloss R.E."/>
            <person name="Uehling J."/>
            <person name="Grigoriev I.V."/>
            <person name="Vagvolgyi C."/>
            <person name="Papp T."/>
            <person name="Martin F.M."/>
            <person name="Miettinen O."/>
            <person name="Hibbett D.S."/>
            <person name="Nagy L.G."/>
        </authorList>
    </citation>
    <scope>NUCLEOTIDE SEQUENCE [LARGE SCALE GENOMIC DNA]</scope>
    <source>
        <strain evidence="7 8">CBS 962.96</strain>
    </source>
</reference>
<feature type="compositionally biased region" description="Basic and acidic residues" evidence="5">
    <location>
        <begin position="510"/>
        <end position="533"/>
    </location>
</feature>
<evidence type="ECO:0000256" key="5">
    <source>
        <dbReference type="SAM" id="MobiDB-lite"/>
    </source>
</evidence>
<comment type="subcellular location">
    <subcellularLocation>
        <location evidence="1">Membrane</location>
        <topology evidence="1">Single-pass membrane protein</topology>
    </subcellularLocation>
</comment>
<evidence type="ECO:0000256" key="2">
    <source>
        <dbReference type="ARBA" id="ARBA00022692"/>
    </source>
</evidence>
<dbReference type="InterPro" id="IPR051694">
    <property type="entry name" value="Immunoregulatory_rcpt-like"/>
</dbReference>
<evidence type="ECO:0000256" key="6">
    <source>
        <dbReference type="SAM" id="Phobius"/>
    </source>
</evidence>
<dbReference type="GO" id="GO:0016020">
    <property type="term" value="C:membrane"/>
    <property type="evidence" value="ECO:0007669"/>
    <property type="project" value="UniProtKB-SubCell"/>
</dbReference>
<evidence type="ECO:0000256" key="3">
    <source>
        <dbReference type="ARBA" id="ARBA00022989"/>
    </source>
</evidence>
<dbReference type="Proteomes" id="UP000297245">
    <property type="component" value="Unassembled WGS sequence"/>
</dbReference>
<feature type="compositionally biased region" description="Polar residues" evidence="5">
    <location>
        <begin position="134"/>
        <end position="151"/>
    </location>
</feature>
<keyword evidence="8" id="KW-1185">Reference proteome</keyword>
<gene>
    <name evidence="7" type="ORF">K435DRAFT_798559</name>
</gene>
<accession>A0A4S8M031</accession>
<keyword evidence="4 6" id="KW-0472">Membrane</keyword>
<dbReference type="EMBL" id="ML179213">
    <property type="protein sequence ID" value="THU94928.1"/>
    <property type="molecule type" value="Genomic_DNA"/>
</dbReference>
<feature type="region of interest" description="Disordered" evidence="5">
    <location>
        <begin position="628"/>
        <end position="664"/>
    </location>
</feature>
<feature type="region of interest" description="Disordered" evidence="5">
    <location>
        <begin position="261"/>
        <end position="282"/>
    </location>
</feature>
<proteinExistence type="predicted"/>
<feature type="compositionally biased region" description="Basic and acidic residues" evidence="5">
    <location>
        <begin position="628"/>
        <end position="653"/>
    </location>
</feature>
<name>A0A4S8M031_DENBC</name>
<keyword evidence="3 6" id="KW-1133">Transmembrane helix</keyword>
<feature type="compositionally biased region" description="Low complexity" evidence="5">
    <location>
        <begin position="152"/>
        <end position="174"/>
    </location>
</feature>
<feature type="compositionally biased region" description="Low complexity" evidence="5">
    <location>
        <begin position="48"/>
        <end position="77"/>
    </location>
</feature>
<dbReference type="AlphaFoldDB" id="A0A4S8M031"/>
<keyword evidence="2 6" id="KW-0812">Transmembrane</keyword>
<feature type="compositionally biased region" description="Basic residues" evidence="5">
    <location>
        <begin position="1"/>
        <end position="17"/>
    </location>
</feature>
<dbReference type="PANTHER" id="PTHR15549">
    <property type="entry name" value="PAIRED IMMUNOGLOBULIN-LIKE TYPE 2 RECEPTOR"/>
    <property type="match status" value="1"/>
</dbReference>
<feature type="region of interest" description="Disordered" evidence="5">
    <location>
        <begin position="294"/>
        <end position="336"/>
    </location>
</feature>
<sequence>MLSHGRRHAGLARRSPLRLKPDLRPRFSPTAIGFGGNNHDGDADDDNGNPFGFPFNTFGPNTQLPTATTNPLTLTAPSVQRPTSSVTPVTFQSLTSSATPQTTLAQTPSSPSSSPGISAPTPATSPARISSTPINTPVSSSPGFASQRQGDSSTSSANVAAASSNGSSQNKSSSNAGLIGGVIAGVLALIFLCLAVGFIMRRRGRKEDRAFHAANFRRSALILHDPPSPPAGVDDTVQQRFHGPGMSEKQFMEGHMSFGTQYGAPGPYGQAPDPTYGYDATRQHHPDHYLEEQYQQQQYQQSYGQPHPYQQQSQPQTPNSSSYLLSSPIAPSLESPNAGAFGPGAYGAAMHQNIPPQLLGTQFLGKASREEDESDKTLSRKTSSNTLATKATRSSAHSTNHMQAHTSQYATYPDLSQDAARRSVPLPSSEYLDLSRTSVTPFQAAQYYEISKRISSSPPEGLDTPAVDAYMQAHPEARRRSGSASASEKDVVGGAVSPFKDPEPAQSSKSETETGTRRESKRESKRESRRTIDSQDVSEEGDLDFPVPPSPSVTKSSRYNFDIPPTPPTLPEIRVQSRTSFGSYDFSNVYPRTSQMTNVSLSMNGFPTTPSPLASSFVIHTPMAEKQEFGKEDIAVPRADAEDRKDGQKRPDTVYDPEDAYGGI</sequence>
<feature type="compositionally biased region" description="Low complexity" evidence="5">
    <location>
        <begin position="93"/>
        <end position="133"/>
    </location>
</feature>
<dbReference type="GO" id="GO:0071944">
    <property type="term" value="C:cell periphery"/>
    <property type="evidence" value="ECO:0007669"/>
    <property type="project" value="UniProtKB-ARBA"/>
</dbReference>
<evidence type="ECO:0000313" key="7">
    <source>
        <dbReference type="EMBL" id="THU94928.1"/>
    </source>
</evidence>
<feature type="compositionally biased region" description="Polar residues" evidence="5">
    <location>
        <begin position="78"/>
        <end position="92"/>
    </location>
</feature>
<evidence type="ECO:0000313" key="8">
    <source>
        <dbReference type="Proteomes" id="UP000297245"/>
    </source>
</evidence>
<dbReference type="OrthoDB" id="3263296at2759"/>
<feature type="compositionally biased region" description="Low complexity" evidence="5">
    <location>
        <begin position="294"/>
        <end position="323"/>
    </location>
</feature>
<evidence type="ECO:0000256" key="1">
    <source>
        <dbReference type="ARBA" id="ARBA00004167"/>
    </source>
</evidence>
<organism evidence="7 8">
    <name type="scientific">Dendrothele bispora (strain CBS 962.96)</name>
    <dbReference type="NCBI Taxonomy" id="1314807"/>
    <lineage>
        <taxon>Eukaryota</taxon>
        <taxon>Fungi</taxon>
        <taxon>Dikarya</taxon>
        <taxon>Basidiomycota</taxon>
        <taxon>Agaricomycotina</taxon>
        <taxon>Agaricomycetes</taxon>
        <taxon>Agaricomycetidae</taxon>
        <taxon>Agaricales</taxon>
        <taxon>Agaricales incertae sedis</taxon>
        <taxon>Dendrothele</taxon>
    </lineage>
</organism>
<feature type="region of interest" description="Disordered" evidence="5">
    <location>
        <begin position="366"/>
        <end position="403"/>
    </location>
</feature>
<feature type="region of interest" description="Disordered" evidence="5">
    <location>
        <begin position="475"/>
        <end position="576"/>
    </location>
</feature>
<feature type="compositionally biased region" description="Polar residues" evidence="5">
    <location>
        <begin position="380"/>
        <end position="403"/>
    </location>
</feature>
<dbReference type="PANTHER" id="PTHR15549:SF30">
    <property type="entry name" value="MID2 DOMAIN-CONTAINING PROTEIN"/>
    <property type="match status" value="1"/>
</dbReference>
<evidence type="ECO:0000256" key="4">
    <source>
        <dbReference type="ARBA" id="ARBA00023136"/>
    </source>
</evidence>
<feature type="compositionally biased region" description="Acidic residues" evidence="5">
    <location>
        <begin position="655"/>
        <end position="664"/>
    </location>
</feature>